<feature type="compositionally biased region" description="Basic residues" evidence="1">
    <location>
        <begin position="518"/>
        <end position="527"/>
    </location>
</feature>
<feature type="compositionally biased region" description="Basic and acidic residues" evidence="1">
    <location>
        <begin position="300"/>
        <end position="317"/>
    </location>
</feature>
<dbReference type="AlphaFoldDB" id="A0AAJ8LRR7"/>
<dbReference type="Proteomes" id="UP000322225">
    <property type="component" value="Chromosome 12"/>
</dbReference>
<protein>
    <submittedName>
        <fullName evidence="2">Uncharacterized protein</fullName>
    </submittedName>
</protein>
<dbReference type="KEGG" id="ksn:43588050"/>
<dbReference type="RefSeq" id="XP_031861920.2">
    <property type="nucleotide sequence ID" value="XM_032003922.2"/>
</dbReference>
<keyword evidence="3" id="KW-1185">Reference proteome</keyword>
<dbReference type="EMBL" id="CP144062">
    <property type="protein sequence ID" value="WWD22080.1"/>
    <property type="molecule type" value="Genomic_DNA"/>
</dbReference>
<sequence>MAGPSPPLRKTMSPSGLSPPVRPRSADIHLSNVNYFMTIRNPNLPPPIRTNDLPHLSSSQQSETPSSPDKPLAELRKGRLVAKGGEDEENVGRGEASFDVEGAEEEGGDVGGDGHENDEEDEDEFAGLETMGASQWVREVEIPRKARSSDKAPSSSVHDIDEVNEKYLSHGETHREPEYNSHAGPSSPALRTPAFSHTHTHSDLPSCPYPETPHTPCNTTPSRWTSSPLPSGSKGKSRSRGDNAMLYDPATRSDDEEHEKENDENLPPRKASLSSGPVKVVKSKGKGRKIILDSDDEEALNEKSNRKGKAKEERTIELDVQTMPIDLANDDDDDDMEAHVHQNGDKPGDDDDGGDDDFGMDFPFDQVDLDSDFNFDHLTRSDQNQPVRTRRSKSPTKRSAAPLQVINDSFSNGFDFVALATSTVAEGTNTKDDPFPVIMISDMEPKWQEFYLNHFRRAGGAAAAGGEKKRTVVEALNADDDEEEDARGRMRTMPQKAAAGNRGKKFVSRGGGAWRGAWRGRGRTKKK</sequence>
<feature type="compositionally biased region" description="Acidic residues" evidence="1">
    <location>
        <begin position="116"/>
        <end position="126"/>
    </location>
</feature>
<feature type="compositionally biased region" description="Acidic residues" evidence="1">
    <location>
        <begin position="348"/>
        <end position="359"/>
    </location>
</feature>
<feature type="compositionally biased region" description="Low complexity" evidence="1">
    <location>
        <begin position="57"/>
        <end position="67"/>
    </location>
</feature>
<feature type="compositionally biased region" description="Polar residues" evidence="1">
    <location>
        <begin position="215"/>
        <end position="225"/>
    </location>
</feature>
<evidence type="ECO:0000313" key="2">
    <source>
        <dbReference type="EMBL" id="WWD22080.1"/>
    </source>
</evidence>
<organism evidence="2 3">
    <name type="scientific">Kwoniella shandongensis</name>
    <dbReference type="NCBI Taxonomy" id="1734106"/>
    <lineage>
        <taxon>Eukaryota</taxon>
        <taxon>Fungi</taxon>
        <taxon>Dikarya</taxon>
        <taxon>Basidiomycota</taxon>
        <taxon>Agaricomycotina</taxon>
        <taxon>Tremellomycetes</taxon>
        <taxon>Tremellales</taxon>
        <taxon>Cryptococcaceae</taxon>
        <taxon>Kwoniella</taxon>
    </lineage>
</organism>
<name>A0AAJ8LRR7_9TREE</name>
<feature type="compositionally biased region" description="Basic and acidic residues" evidence="1">
    <location>
        <begin position="158"/>
        <end position="179"/>
    </location>
</feature>
<proteinExistence type="predicted"/>
<feature type="region of interest" description="Disordered" evidence="1">
    <location>
        <begin position="1"/>
        <end position="25"/>
    </location>
</feature>
<feature type="region of interest" description="Disordered" evidence="1">
    <location>
        <begin position="39"/>
        <end position="404"/>
    </location>
</feature>
<dbReference type="GeneID" id="43588050"/>
<reference evidence="2" key="1">
    <citation type="submission" date="2017-08" db="EMBL/GenBank/DDBJ databases">
        <authorList>
            <person name="Cuomo C."/>
            <person name="Billmyre B."/>
            <person name="Heitman J."/>
        </authorList>
    </citation>
    <scope>NUCLEOTIDE SEQUENCE</scope>
    <source>
        <strain evidence="2">CBS 12478</strain>
    </source>
</reference>
<feature type="compositionally biased region" description="Basic and acidic residues" evidence="1">
    <location>
        <begin position="337"/>
        <end position="347"/>
    </location>
</feature>
<feature type="compositionally biased region" description="Basic and acidic residues" evidence="1">
    <location>
        <begin position="251"/>
        <end position="267"/>
    </location>
</feature>
<evidence type="ECO:0000313" key="3">
    <source>
        <dbReference type="Proteomes" id="UP000322225"/>
    </source>
</evidence>
<reference evidence="2" key="2">
    <citation type="submission" date="2024-01" db="EMBL/GenBank/DDBJ databases">
        <title>Comparative genomics of Cryptococcus and Kwoniella reveals pathogenesis evolution and contrasting modes of karyotype evolution via chromosome fusion or intercentromeric recombination.</title>
        <authorList>
            <person name="Coelho M.A."/>
            <person name="David-Palma M."/>
            <person name="Shea T."/>
            <person name="Bowers K."/>
            <person name="McGinley-Smith S."/>
            <person name="Mohammad A.W."/>
            <person name="Gnirke A."/>
            <person name="Yurkov A.M."/>
            <person name="Nowrousian M."/>
            <person name="Sun S."/>
            <person name="Cuomo C.A."/>
            <person name="Heitman J."/>
        </authorList>
    </citation>
    <scope>NUCLEOTIDE SEQUENCE</scope>
    <source>
        <strain evidence="2">CBS 12478</strain>
    </source>
</reference>
<gene>
    <name evidence="2" type="ORF">CI109_106569</name>
</gene>
<evidence type="ECO:0000256" key="1">
    <source>
        <dbReference type="SAM" id="MobiDB-lite"/>
    </source>
</evidence>
<feature type="compositionally biased region" description="Basic and acidic residues" evidence="1">
    <location>
        <begin position="138"/>
        <end position="150"/>
    </location>
</feature>
<feature type="region of interest" description="Disordered" evidence="1">
    <location>
        <begin position="478"/>
        <end position="527"/>
    </location>
</feature>
<accession>A0AAJ8LRR7</accession>